<dbReference type="InterPro" id="IPR029394">
    <property type="entry name" value="AP3B1_Ser"/>
</dbReference>
<feature type="compositionally biased region" description="Acidic residues" evidence="12">
    <location>
        <begin position="769"/>
        <end position="787"/>
    </location>
</feature>
<dbReference type="GO" id="GO:0030131">
    <property type="term" value="C:clathrin adaptor complex"/>
    <property type="evidence" value="ECO:0007669"/>
    <property type="project" value="InterPro"/>
</dbReference>
<dbReference type="GO" id="GO:0030665">
    <property type="term" value="C:clathrin-coated vesicle membrane"/>
    <property type="evidence" value="ECO:0007669"/>
    <property type="project" value="UniProtKB-SubCell"/>
</dbReference>
<dbReference type="Gene3D" id="1.25.10.10">
    <property type="entry name" value="Leucine-rich Repeat Variant"/>
    <property type="match status" value="1"/>
</dbReference>
<dbReference type="PIRSF" id="PIRSF037096">
    <property type="entry name" value="AP3_complex_beta"/>
    <property type="match status" value="1"/>
</dbReference>
<feature type="region of interest" description="Disordered" evidence="12">
    <location>
        <begin position="268"/>
        <end position="292"/>
    </location>
</feature>
<dbReference type="InterPro" id="IPR016024">
    <property type="entry name" value="ARM-type_fold"/>
</dbReference>
<dbReference type="CTD" id="8546"/>
<evidence type="ECO:0000256" key="5">
    <source>
        <dbReference type="ARBA" id="ARBA00022553"/>
    </source>
</evidence>
<dbReference type="SMART" id="SM01020">
    <property type="entry name" value="B2-adapt-app_C"/>
    <property type="match status" value="1"/>
</dbReference>
<keyword evidence="6 11" id="KW-0653">Protein transport</keyword>
<comment type="subcellular location">
    <subcellularLocation>
        <location evidence="1">Cytoplasmic vesicle</location>
        <location evidence="1">Clathrin-coated vesicle membrane</location>
        <topology evidence="1">Peripheral membrane protein</topology>
        <orientation evidence="1">Cytoplasmic side</orientation>
    </subcellularLocation>
    <subcellularLocation>
        <location evidence="2">Golgi apparatus</location>
    </subcellularLocation>
</comment>
<feature type="domain" description="Beta-adaptin appendage C-terminal subdomain" evidence="13">
    <location>
        <begin position="979"/>
        <end position="1089"/>
    </location>
</feature>
<dbReference type="Pfam" id="PF14796">
    <property type="entry name" value="AP3B1_C"/>
    <property type="match status" value="1"/>
</dbReference>
<feature type="region of interest" description="Disordered" evidence="12">
    <location>
        <begin position="663"/>
        <end position="808"/>
    </location>
</feature>
<evidence type="ECO:0000256" key="12">
    <source>
        <dbReference type="SAM" id="MobiDB-lite"/>
    </source>
</evidence>
<gene>
    <name evidence="16" type="primary">AP3B1</name>
</gene>
<evidence type="ECO:0000256" key="4">
    <source>
        <dbReference type="ARBA" id="ARBA00022448"/>
    </source>
</evidence>
<feature type="compositionally biased region" description="Basic and acidic residues" evidence="12">
    <location>
        <begin position="746"/>
        <end position="760"/>
    </location>
</feature>
<feature type="compositionally biased region" description="Acidic residues" evidence="12">
    <location>
        <begin position="678"/>
        <end position="716"/>
    </location>
</feature>
<evidence type="ECO:0000256" key="10">
    <source>
        <dbReference type="ARBA" id="ARBA00023570"/>
    </source>
</evidence>
<dbReference type="Pfam" id="PF24080">
    <property type="entry name" value="AP3B1_C_2"/>
    <property type="match status" value="1"/>
</dbReference>
<feature type="compositionally biased region" description="Basic and acidic residues" evidence="12">
    <location>
        <begin position="717"/>
        <end position="734"/>
    </location>
</feature>
<dbReference type="InterPro" id="IPR026739">
    <property type="entry name" value="AP_beta"/>
</dbReference>
<feature type="compositionally biased region" description="Polar residues" evidence="12">
    <location>
        <begin position="1"/>
        <end position="11"/>
    </location>
</feature>
<dbReference type="InterPro" id="IPR002553">
    <property type="entry name" value="Clathrin/coatomer_adapt-like_N"/>
</dbReference>
<evidence type="ECO:0000256" key="7">
    <source>
        <dbReference type="ARBA" id="ARBA00023034"/>
    </source>
</evidence>
<organism evidence="15 16">
    <name type="scientific">Zalophus californianus</name>
    <name type="common">California sealion</name>
    <dbReference type="NCBI Taxonomy" id="9704"/>
    <lineage>
        <taxon>Eukaryota</taxon>
        <taxon>Metazoa</taxon>
        <taxon>Chordata</taxon>
        <taxon>Craniata</taxon>
        <taxon>Vertebrata</taxon>
        <taxon>Euteleostomi</taxon>
        <taxon>Mammalia</taxon>
        <taxon>Eutheria</taxon>
        <taxon>Laurasiatheria</taxon>
        <taxon>Carnivora</taxon>
        <taxon>Caniformia</taxon>
        <taxon>Pinnipedia</taxon>
        <taxon>Otariidae</taxon>
        <taxon>Zalophus</taxon>
    </lineage>
</organism>
<feature type="compositionally biased region" description="Basic and acidic residues" evidence="12">
    <location>
        <begin position="666"/>
        <end position="677"/>
    </location>
</feature>
<dbReference type="InterPro" id="IPR056314">
    <property type="entry name" value="AP3B1/2_C"/>
</dbReference>
<evidence type="ECO:0000313" key="15">
    <source>
        <dbReference type="Proteomes" id="UP000515165"/>
    </source>
</evidence>
<dbReference type="SMART" id="SM01355">
    <property type="entry name" value="AP3B1_C"/>
    <property type="match status" value="1"/>
</dbReference>
<evidence type="ECO:0000256" key="1">
    <source>
        <dbReference type="ARBA" id="ARBA00004145"/>
    </source>
</evidence>
<dbReference type="Pfam" id="PF01602">
    <property type="entry name" value="Adaptin_N"/>
    <property type="match status" value="1"/>
</dbReference>
<dbReference type="InterPro" id="IPR015151">
    <property type="entry name" value="B-adaptin_app_sub_C"/>
</dbReference>
<dbReference type="Pfam" id="PF14797">
    <property type="entry name" value="SEEEED"/>
    <property type="match status" value="1"/>
</dbReference>
<dbReference type="GeneID" id="113929346"/>
<evidence type="ECO:0000256" key="6">
    <source>
        <dbReference type="ARBA" id="ARBA00022927"/>
    </source>
</evidence>
<dbReference type="GO" id="GO:0030123">
    <property type="term" value="C:AP-3 adaptor complex"/>
    <property type="evidence" value="ECO:0007669"/>
    <property type="project" value="UniProtKB-UniRule"/>
</dbReference>
<evidence type="ECO:0000256" key="11">
    <source>
        <dbReference type="PIRNR" id="PIRNR037096"/>
    </source>
</evidence>
<keyword evidence="7" id="KW-0333">Golgi apparatus</keyword>
<evidence type="ECO:0000256" key="3">
    <source>
        <dbReference type="ARBA" id="ARBA00006613"/>
    </source>
</evidence>
<feature type="compositionally biased region" description="Basic and acidic residues" evidence="12">
    <location>
        <begin position="268"/>
        <end position="285"/>
    </location>
</feature>
<accession>A0A6J2E4Y4</accession>
<feature type="compositionally biased region" description="Basic residues" evidence="12">
    <location>
        <begin position="735"/>
        <end position="744"/>
    </location>
</feature>
<keyword evidence="9" id="KW-0968">Cytoplasmic vesicle</keyword>
<dbReference type="RefSeq" id="XP_027461982.2">
    <property type="nucleotide sequence ID" value="XM_027606181.2"/>
</dbReference>
<feature type="compositionally biased region" description="Basic and acidic residues" evidence="12">
    <location>
        <begin position="788"/>
        <end position="808"/>
    </location>
</feature>
<keyword evidence="15" id="KW-1185">Reference proteome</keyword>
<evidence type="ECO:0000259" key="14">
    <source>
        <dbReference type="SMART" id="SM01355"/>
    </source>
</evidence>
<protein>
    <recommendedName>
        <fullName evidence="11">AP-3 complex subunit beta</fullName>
    </recommendedName>
</protein>
<dbReference type="GO" id="GO:0005794">
    <property type="term" value="C:Golgi apparatus"/>
    <property type="evidence" value="ECO:0007669"/>
    <property type="project" value="UniProtKB-SubCell"/>
</dbReference>
<keyword evidence="4 11" id="KW-0813">Transport</keyword>
<reference evidence="16" key="1">
    <citation type="submission" date="2025-08" db="UniProtKB">
        <authorList>
            <consortium name="RefSeq"/>
        </authorList>
    </citation>
    <scope>IDENTIFICATION</scope>
    <source>
        <tissue evidence="16">Blood</tissue>
    </source>
</reference>
<dbReference type="SUPFAM" id="SSF48371">
    <property type="entry name" value="ARM repeat"/>
    <property type="match status" value="1"/>
</dbReference>
<keyword evidence="5" id="KW-0597">Phosphoprotein</keyword>
<evidence type="ECO:0000256" key="9">
    <source>
        <dbReference type="ARBA" id="ARBA00023329"/>
    </source>
</evidence>
<name>A0A6J2E4Y4_ZALCA</name>
<comment type="similarity">
    <text evidence="3 11">Belongs to the adaptor complexes large subunit family.</text>
</comment>
<proteinExistence type="inferred from homology"/>
<dbReference type="GO" id="GO:0006886">
    <property type="term" value="P:intracellular protein transport"/>
    <property type="evidence" value="ECO:0007669"/>
    <property type="project" value="InterPro"/>
</dbReference>
<dbReference type="PANTHER" id="PTHR11134">
    <property type="entry name" value="ADAPTOR COMPLEX SUBUNIT BETA FAMILY MEMBER"/>
    <property type="match status" value="1"/>
</dbReference>
<dbReference type="Proteomes" id="UP000515165">
    <property type="component" value="Chromosome 5"/>
</dbReference>
<evidence type="ECO:0000256" key="8">
    <source>
        <dbReference type="ARBA" id="ARBA00023136"/>
    </source>
</evidence>
<feature type="domain" description="AP-3 complex subunit beta C-terminal" evidence="14">
    <location>
        <begin position="808"/>
        <end position="955"/>
    </location>
</feature>
<evidence type="ECO:0000313" key="16">
    <source>
        <dbReference type="RefSeq" id="XP_027461982.2"/>
    </source>
</evidence>
<comment type="function">
    <text evidence="10">Subunit of non-clathrin- and clathrin-associated adaptor protein complex 3 (AP-3) that plays a role in protein sorting in the late-Golgi/trans-Golgi network (TGN) and/or endosomes. The AP complexes mediate both the recruitment of clathrin to membranes and the recognition of sorting signals within the cytosolic tails of transmembrane cargo molecules. AP-3 appears to be involved in the sorting of a subset of transmembrane proteins targeted to lysosomes and lysosome-related organelles. In concert with the BLOC-1 complex, AP-3 is required to target cargos into vesicles assembled at cell bodies for delivery into neurites and nerve terminals.</text>
</comment>
<keyword evidence="8 11" id="KW-0472">Membrane</keyword>
<evidence type="ECO:0000259" key="13">
    <source>
        <dbReference type="SMART" id="SM01020"/>
    </source>
</evidence>
<dbReference type="InterPro" id="IPR029390">
    <property type="entry name" value="AP3B_C"/>
</dbReference>
<dbReference type="InterPro" id="IPR026740">
    <property type="entry name" value="AP3_beta"/>
</dbReference>
<dbReference type="AlphaFoldDB" id="A0A6J2E4Y4"/>
<dbReference type="InterPro" id="IPR011989">
    <property type="entry name" value="ARM-like"/>
</dbReference>
<evidence type="ECO:0000256" key="2">
    <source>
        <dbReference type="ARBA" id="ARBA00004555"/>
    </source>
</evidence>
<dbReference type="GO" id="GO:0016192">
    <property type="term" value="P:vesicle-mediated transport"/>
    <property type="evidence" value="ECO:0007669"/>
    <property type="project" value="InterPro"/>
</dbReference>
<feature type="region of interest" description="Disordered" evidence="12">
    <location>
        <begin position="1"/>
        <end position="27"/>
    </location>
</feature>
<sequence length="1091" mass="121310">MSSNSFAYNEQSGGGEATELGQEATSTISPSGAFGLFSSDLKKNEDLKQMLESNKDSAKLDAMKRIVGMIAKGKNASELFPAVVKNVASKNIEIKKLVYVYLVRYAEEQQDLALLSISTFQRALKDPNQLIRASALRVLSSIRVPIIVPIMMLAIKEASADLSPYVRKNAAHAIQKLYSLDPEQKEMLIEVIEKLLKDKSTLVAGSVVMAFEEVCPDRIDLIHKNYRKLCNLLVDVEEWGQVVIIHMLTRYARTQFVSPWKEDDGLEDNEKNFYESDDEQKEKTDHRKKPYTMDPDHRLLIRNTKPLLQSRNAAVVMAVAQLYWHISPKSEVGIISKSLVRLLRSNREVQYIVLQNIATMSIQRKGMFEPYLKSFYVRSTDPTMIKTLKLEILTNLANEANISTLLREFQTYVKSQDKQFAAATIQTIGRCATNISEVTDTCLNGLVCLLSNRDEIVVAESVVVIKKLLQMQPVQHGEIIKHMAKLLDSITVPVARASILWLIGENCERVPKIAPDVLRKMAKSFTSEDDLVKLQILNLGAKLYLTNSKQTKLLTQYILNLGKYDQNYDIRDRTRFIRQLIVPNEKSGALSKYAKKIFLAQKPAPLLESPFKDRDHFQLGTLSHTLNTKATGYLELSNWPEVAPDPSVRNVEVIELAKEWTPAGKAKKENSAKKFYSESEEEDSSDSSSDSESESESANGEQEEEGDSSEDSSEDISSEHRSDSESASEVGDKRTAKKNSKSKGKSYSEDGEKENEKSKTSDSSSTDSSSEEESSSDSESVSESESEPESRKVAKENEKKKTKQDRNPLTKDVSLLDLDDFNPVSTPVALPTPALSPSLIADLEGLNLSTCSSVISVRTPVFVPVKTHVLLHRMSGRGLAAHYFFPRQPCIFGDKMVSVQITLNNTTDQKIENIHIGEKKLPVGMQMHVFNPIESLEPEGSITVSMGIDFCDSTQTASFQLCTKDDCFSVNIQPPVGELLLPVAMSEKDFKKEQGMLTGMNETSTVIMAAPQNFTPSVILQKVVNVANVGVVPSGQDNIHRFAAKTVHSGSLMLVTVELKEGSTAQLIINTERTVIGSVLLRELKPVLSQG</sequence>